<name>A0A1J9QFY7_9EURO</name>
<dbReference type="AlphaFoldDB" id="A0A1J9QFY7"/>
<dbReference type="SUPFAM" id="SSF48452">
    <property type="entry name" value="TPR-like"/>
    <property type="match status" value="1"/>
</dbReference>
<accession>A0A1J9QFY7</accession>
<protein>
    <recommendedName>
        <fullName evidence="4">DNA/RNA-binding domain-containing protein</fullName>
    </recommendedName>
</protein>
<evidence type="ECO:0008006" key="4">
    <source>
        <dbReference type="Google" id="ProtNLM"/>
    </source>
</evidence>
<dbReference type="Proteomes" id="UP000242791">
    <property type="component" value="Unassembled WGS sequence"/>
</dbReference>
<dbReference type="PANTHER" id="PTHR15696:SF0">
    <property type="entry name" value="TELOMERASE-BINDING PROTEIN EST1A"/>
    <property type="match status" value="1"/>
</dbReference>
<dbReference type="GO" id="GO:0005697">
    <property type="term" value="C:telomerase holoenzyme complex"/>
    <property type="evidence" value="ECO:0007669"/>
    <property type="project" value="TreeGrafter"/>
</dbReference>
<feature type="compositionally biased region" description="Basic residues" evidence="1">
    <location>
        <begin position="21"/>
        <end position="31"/>
    </location>
</feature>
<evidence type="ECO:0000313" key="2">
    <source>
        <dbReference type="EMBL" id="OJD27409.1"/>
    </source>
</evidence>
<feature type="compositionally biased region" description="Basic and acidic residues" evidence="1">
    <location>
        <begin position="1"/>
        <end position="11"/>
    </location>
</feature>
<sequence>MDKQRDRDSHNRRARNQGSKKNTRATATKKRAVNETRAPGPQPPFDEDESPMRTKIQPNNNPAHGLFLVHANLAAFAETYSGVYPTQQHQQQPNHCGLERLNLGDLRTPAPSTPPDIAGWGGNAKKRPAAAIECEEESRISWCHGNASGSHLQAGNNEQHLRTPYTAEKFTTLDPDAPATPGKISTPAQSCSAAAPVTSIRPSLFPEEWEPDKTISGDVQEILRFKSASYDVEEDPEPPRTTTMLRECDPGKLTYEELESDVAEVCDAIYETELRCLMEGVRMARIPKLNEQQWMDLVGCHQALLHHHYNLFMSTQHPVGDEKIFTVPSRCQMPSRLLDQGIYILLEFMKARRPDSHDYMAPFIYNAYSLMTLLIEAVPRFKYMWFECLGDLASYMMCLQERDSVEHRDWKSISSQWYHKALDESPGKGSLYHRLGNLSTPNMGRQLFFYSRSLVATKPYENSKSCVESTFKMALDSIQNQRVTTPDLPSWFVGSHAMLLRGGSIHRFIIYVKEYIALFDAQVRQQTFKFREAAICMGVPNIAAMLQYGEQDGILTRMFIDSQKLSLEVRLRHAMEHWLMLPMKPSQNILDKDFPSDAATFSTPLQKLTYSTYLNFHTLSFVLKHTRNENIIPYVHLSLAFIWSLALVPDSMAYVEGEIPWAKITIFLNMLSRACVSESQLESVNFPIPTETKFRQLPEDFFFRSQIWSQTLYPSDFFTDATMDDDNRGRDMPSTKSARNERCLWYGYRLASCGRWIQLFEENGVKKFRPTDYANQLEETAMHPKVFRRPQRAAPTHLPRSLPSYPPSKSRWTQPPRKRGGR</sequence>
<keyword evidence="3" id="KW-1185">Reference proteome</keyword>
<dbReference type="GO" id="GO:0042162">
    <property type="term" value="F:telomeric DNA binding"/>
    <property type="evidence" value="ECO:0007669"/>
    <property type="project" value="TreeGrafter"/>
</dbReference>
<dbReference type="InterPro" id="IPR045153">
    <property type="entry name" value="Est1/Ebs1-like"/>
</dbReference>
<dbReference type="InterPro" id="IPR011990">
    <property type="entry name" value="TPR-like_helical_dom_sf"/>
</dbReference>
<evidence type="ECO:0000256" key="1">
    <source>
        <dbReference type="SAM" id="MobiDB-lite"/>
    </source>
</evidence>
<evidence type="ECO:0000313" key="3">
    <source>
        <dbReference type="Proteomes" id="UP000242791"/>
    </source>
</evidence>
<comment type="caution">
    <text evidence="2">The sequence shown here is derived from an EMBL/GenBank/DDBJ whole genome shotgun (WGS) entry which is preliminary data.</text>
</comment>
<feature type="region of interest" description="Disordered" evidence="1">
    <location>
        <begin position="1"/>
        <end position="63"/>
    </location>
</feature>
<organism evidence="2 3">
    <name type="scientific">Blastomyces percursus</name>
    <dbReference type="NCBI Taxonomy" id="1658174"/>
    <lineage>
        <taxon>Eukaryota</taxon>
        <taxon>Fungi</taxon>
        <taxon>Dikarya</taxon>
        <taxon>Ascomycota</taxon>
        <taxon>Pezizomycotina</taxon>
        <taxon>Eurotiomycetes</taxon>
        <taxon>Eurotiomycetidae</taxon>
        <taxon>Onygenales</taxon>
        <taxon>Ajellomycetaceae</taxon>
        <taxon>Blastomyces</taxon>
    </lineage>
</organism>
<dbReference type="VEuPathDB" id="FungiDB:ACJ73_01198"/>
<dbReference type="EMBL" id="LGTZ01000102">
    <property type="protein sequence ID" value="OJD27409.1"/>
    <property type="molecule type" value="Genomic_DNA"/>
</dbReference>
<dbReference type="Gene3D" id="1.25.40.10">
    <property type="entry name" value="Tetratricopeptide repeat domain"/>
    <property type="match status" value="1"/>
</dbReference>
<proteinExistence type="predicted"/>
<dbReference type="GO" id="GO:0000184">
    <property type="term" value="P:nuclear-transcribed mRNA catabolic process, nonsense-mediated decay"/>
    <property type="evidence" value="ECO:0007669"/>
    <property type="project" value="TreeGrafter"/>
</dbReference>
<gene>
    <name evidence="2" type="ORF">ACJ73_01198</name>
</gene>
<reference evidence="2 3" key="1">
    <citation type="submission" date="2015-08" db="EMBL/GenBank/DDBJ databases">
        <title>Emmonsia species relationships and genome sequence.</title>
        <authorList>
            <person name="Cuomo C.A."/>
            <person name="Schwartz I.S."/>
            <person name="Kenyon C."/>
            <person name="De Hoog G.S."/>
            <person name="Govender N.P."/>
            <person name="Botha A."/>
            <person name="Moreno L."/>
            <person name="De Vries M."/>
            <person name="Munoz J.F."/>
            <person name="Stielow J.B."/>
        </authorList>
    </citation>
    <scope>NUCLEOTIDE SEQUENCE [LARGE SCALE GENOMIC DNA]</scope>
    <source>
        <strain evidence="2 3">EI222</strain>
    </source>
</reference>
<dbReference type="OrthoDB" id="4180531at2759"/>
<feature type="region of interest" description="Disordered" evidence="1">
    <location>
        <begin position="780"/>
        <end position="822"/>
    </location>
</feature>
<dbReference type="GO" id="GO:0070034">
    <property type="term" value="F:telomerase RNA binding"/>
    <property type="evidence" value="ECO:0007669"/>
    <property type="project" value="TreeGrafter"/>
</dbReference>
<dbReference type="PANTHER" id="PTHR15696">
    <property type="entry name" value="SMG-7 SUPPRESSOR WITH MORPHOLOGICAL EFFECT ON GENITALIA PROTEIN 7"/>
    <property type="match status" value="1"/>
</dbReference>